<evidence type="ECO:0000313" key="4">
    <source>
        <dbReference type="Proteomes" id="UP001327560"/>
    </source>
</evidence>
<protein>
    <submittedName>
        <fullName evidence="3">Uncharacterized protein</fullName>
    </submittedName>
</protein>
<keyword evidence="4" id="KW-1185">Reference proteome</keyword>
<accession>A0AAQ3K542</accession>
<dbReference type="EMBL" id="CP136892">
    <property type="protein sequence ID" value="WOL02212.1"/>
    <property type="molecule type" value="Genomic_DNA"/>
</dbReference>
<reference evidence="3 4" key="1">
    <citation type="submission" date="2023-10" db="EMBL/GenBank/DDBJ databases">
        <title>Chromosome-scale genome assembly provides insights into flower coloration mechanisms of Canna indica.</title>
        <authorList>
            <person name="Li C."/>
        </authorList>
    </citation>
    <scope>NUCLEOTIDE SEQUENCE [LARGE SCALE GENOMIC DNA]</scope>
    <source>
        <tissue evidence="3">Flower</tissue>
    </source>
</reference>
<dbReference type="Proteomes" id="UP001327560">
    <property type="component" value="Chromosome 3"/>
</dbReference>
<proteinExistence type="predicted"/>
<feature type="signal peptide" evidence="2">
    <location>
        <begin position="1"/>
        <end position="23"/>
    </location>
</feature>
<feature type="compositionally biased region" description="Basic residues" evidence="1">
    <location>
        <begin position="58"/>
        <end position="71"/>
    </location>
</feature>
<dbReference type="PANTHER" id="PTHR34467">
    <property type="entry name" value="TRANSMEMBRANE PROTEIN"/>
    <property type="match status" value="1"/>
</dbReference>
<name>A0AAQ3K542_9LILI</name>
<keyword evidence="2" id="KW-0732">Signal</keyword>
<evidence type="ECO:0000256" key="2">
    <source>
        <dbReference type="SAM" id="SignalP"/>
    </source>
</evidence>
<evidence type="ECO:0000256" key="1">
    <source>
        <dbReference type="SAM" id="MobiDB-lite"/>
    </source>
</evidence>
<gene>
    <name evidence="3" type="ORF">Cni_G10931</name>
</gene>
<feature type="chain" id="PRO_5042897358" evidence="2">
    <location>
        <begin position="24"/>
        <end position="71"/>
    </location>
</feature>
<dbReference type="AlphaFoldDB" id="A0AAQ3K542"/>
<dbReference type="PANTHER" id="PTHR34467:SF1">
    <property type="entry name" value="OS05G0542300 PROTEIN"/>
    <property type="match status" value="1"/>
</dbReference>
<sequence>MQKATSFIILLILIISATATATAEEKYEISQSNQMKSRKLLVDIILDYDLGGPNTRHDPRRGKPGFGGKKP</sequence>
<feature type="region of interest" description="Disordered" evidence="1">
    <location>
        <begin position="50"/>
        <end position="71"/>
    </location>
</feature>
<evidence type="ECO:0000313" key="3">
    <source>
        <dbReference type="EMBL" id="WOL02212.1"/>
    </source>
</evidence>
<organism evidence="3 4">
    <name type="scientific">Canna indica</name>
    <name type="common">Indian-shot</name>
    <dbReference type="NCBI Taxonomy" id="4628"/>
    <lineage>
        <taxon>Eukaryota</taxon>
        <taxon>Viridiplantae</taxon>
        <taxon>Streptophyta</taxon>
        <taxon>Embryophyta</taxon>
        <taxon>Tracheophyta</taxon>
        <taxon>Spermatophyta</taxon>
        <taxon>Magnoliopsida</taxon>
        <taxon>Liliopsida</taxon>
        <taxon>Zingiberales</taxon>
        <taxon>Cannaceae</taxon>
        <taxon>Canna</taxon>
    </lineage>
</organism>